<evidence type="ECO:0000313" key="3">
    <source>
        <dbReference type="Proteomes" id="UP000226420"/>
    </source>
</evidence>
<gene>
    <name evidence="2" type="ORF">SAMN02745723_10243</name>
</gene>
<sequence length="117" mass="12797">MAKNLIARKNGTWLVVCIFPDVCKTPIGPSMVPIPYPVMTYLSNSKSIVPSVRVNGDPILVHSKSFVSITIGDQPGIGRGLKKAKVSGKCRPDQRSDTVKAKKKKILRHGDKFHMNG</sequence>
<dbReference type="AlphaFoldDB" id="A0AAJ4W8P7"/>
<reference evidence="2 3" key="1">
    <citation type="submission" date="2016-10" db="EMBL/GenBank/DDBJ databases">
        <authorList>
            <person name="Varghese N."/>
            <person name="Submissions S."/>
        </authorList>
    </citation>
    <scope>NUCLEOTIDE SEQUENCE [LARGE SCALE GENOMIC DNA]</scope>
    <source>
        <strain evidence="2 3">DSM 5563</strain>
    </source>
</reference>
<organism evidence="2 3">
    <name type="scientific">Pragia fontium DSM 5563 = ATCC 49100</name>
    <dbReference type="NCBI Taxonomy" id="1122977"/>
    <lineage>
        <taxon>Bacteria</taxon>
        <taxon>Pseudomonadati</taxon>
        <taxon>Pseudomonadota</taxon>
        <taxon>Gammaproteobacteria</taxon>
        <taxon>Enterobacterales</taxon>
        <taxon>Budviciaceae</taxon>
        <taxon>Pragia</taxon>
    </lineage>
</organism>
<evidence type="ECO:0000256" key="1">
    <source>
        <dbReference type="SAM" id="MobiDB-lite"/>
    </source>
</evidence>
<protein>
    <recommendedName>
        <fullName evidence="4">Tox-PAAR-like domain-containing protein</fullName>
    </recommendedName>
</protein>
<evidence type="ECO:0008006" key="4">
    <source>
        <dbReference type="Google" id="ProtNLM"/>
    </source>
</evidence>
<feature type="compositionally biased region" description="Basic and acidic residues" evidence="1">
    <location>
        <begin position="90"/>
        <end position="100"/>
    </location>
</feature>
<dbReference type="Proteomes" id="UP000226420">
    <property type="component" value="Unassembled WGS sequence"/>
</dbReference>
<evidence type="ECO:0000313" key="2">
    <source>
        <dbReference type="EMBL" id="SFC31456.1"/>
    </source>
</evidence>
<comment type="caution">
    <text evidence="2">The sequence shown here is derived from an EMBL/GenBank/DDBJ whole genome shotgun (WGS) entry which is preliminary data.</text>
</comment>
<feature type="compositionally biased region" description="Basic and acidic residues" evidence="1">
    <location>
        <begin position="108"/>
        <end position="117"/>
    </location>
</feature>
<dbReference type="RefSeq" id="WP_074820683.1">
    <property type="nucleotide sequence ID" value="NZ_FOLW01000002.1"/>
</dbReference>
<proteinExistence type="predicted"/>
<name>A0AAJ4W8P7_9GAMM</name>
<accession>A0AAJ4W8P7</accession>
<dbReference type="Pfam" id="PF13665">
    <property type="entry name" value="Tox-PAAR-like"/>
    <property type="match status" value="1"/>
</dbReference>
<dbReference type="EMBL" id="FOLW01000002">
    <property type="protein sequence ID" value="SFC31456.1"/>
    <property type="molecule type" value="Genomic_DNA"/>
</dbReference>
<feature type="region of interest" description="Disordered" evidence="1">
    <location>
        <begin position="80"/>
        <end position="117"/>
    </location>
</feature>